<dbReference type="SUPFAM" id="SSF49354">
    <property type="entry name" value="PapD-like"/>
    <property type="match status" value="1"/>
</dbReference>
<dbReference type="Gene3D" id="2.60.40.10">
    <property type="entry name" value="Immunoglobulins"/>
    <property type="match status" value="1"/>
</dbReference>
<accession>A0A1I7X5N0</accession>
<dbReference type="AlphaFoldDB" id="A0A1I7X5N0"/>
<organism evidence="5 6">
    <name type="scientific">Heterorhabditis bacteriophora</name>
    <name type="common">Entomopathogenic nematode worm</name>
    <dbReference type="NCBI Taxonomy" id="37862"/>
    <lineage>
        <taxon>Eukaryota</taxon>
        <taxon>Metazoa</taxon>
        <taxon>Ecdysozoa</taxon>
        <taxon>Nematoda</taxon>
        <taxon>Chromadorea</taxon>
        <taxon>Rhabditida</taxon>
        <taxon>Rhabditina</taxon>
        <taxon>Rhabditomorpha</taxon>
        <taxon>Strongyloidea</taxon>
        <taxon>Heterorhabditidae</taxon>
        <taxon>Heterorhabditis</taxon>
    </lineage>
</organism>
<name>A0A1I7X5N0_HETBA</name>
<dbReference type="GO" id="GO:0033149">
    <property type="term" value="F:FFAT motif binding"/>
    <property type="evidence" value="ECO:0007669"/>
    <property type="project" value="TreeGrafter"/>
</dbReference>
<dbReference type="Proteomes" id="UP000095283">
    <property type="component" value="Unplaced"/>
</dbReference>
<comment type="similarity">
    <text evidence="1">Belongs to the VAMP-associated protein (VAP) (TC 9.B.17) family.</text>
</comment>
<dbReference type="InterPro" id="IPR000535">
    <property type="entry name" value="MSP_dom"/>
</dbReference>
<feature type="domain" description="MSP" evidence="4">
    <location>
        <begin position="41"/>
        <end position="144"/>
    </location>
</feature>
<keyword evidence="2" id="KW-0206">Cytoskeleton</keyword>
<proteinExistence type="inferred from homology"/>
<reference evidence="6" key="1">
    <citation type="submission" date="2016-11" db="UniProtKB">
        <authorList>
            <consortium name="WormBaseParasite"/>
        </authorList>
    </citation>
    <scope>IDENTIFICATION</scope>
</reference>
<dbReference type="InterPro" id="IPR013783">
    <property type="entry name" value="Ig-like_fold"/>
</dbReference>
<comment type="function">
    <text evidence="2">Central component in molecular interactions underlying sperm crawling. Forms an extensive filament system that extends from sperm villipoda, along the leading edge of the pseudopod.</text>
</comment>
<evidence type="ECO:0000259" key="4">
    <source>
        <dbReference type="PROSITE" id="PS50202"/>
    </source>
</evidence>
<protein>
    <recommendedName>
        <fullName evidence="2">Major sperm protein</fullName>
    </recommendedName>
</protein>
<dbReference type="WBParaSite" id="Hba_12873">
    <property type="protein sequence ID" value="Hba_12873"/>
    <property type="gene ID" value="Hba_12873"/>
</dbReference>
<evidence type="ECO:0000256" key="3">
    <source>
        <dbReference type="SAM" id="MobiDB-lite"/>
    </source>
</evidence>
<dbReference type="InterPro" id="IPR008962">
    <property type="entry name" value="PapD-like_sf"/>
</dbReference>
<dbReference type="InterPro" id="IPR016763">
    <property type="entry name" value="VAP"/>
</dbReference>
<dbReference type="Pfam" id="PF00635">
    <property type="entry name" value="Motile_Sperm"/>
    <property type="match status" value="1"/>
</dbReference>
<evidence type="ECO:0000313" key="5">
    <source>
        <dbReference type="Proteomes" id="UP000095283"/>
    </source>
</evidence>
<dbReference type="GO" id="GO:0061817">
    <property type="term" value="P:endoplasmic reticulum-plasma membrane tethering"/>
    <property type="evidence" value="ECO:0007669"/>
    <property type="project" value="TreeGrafter"/>
</dbReference>
<dbReference type="PANTHER" id="PTHR10809:SF67">
    <property type="entry name" value="PROTEIN CBG20367"/>
    <property type="match status" value="1"/>
</dbReference>
<dbReference type="PROSITE" id="PS50202">
    <property type="entry name" value="MSP"/>
    <property type="match status" value="1"/>
</dbReference>
<dbReference type="GO" id="GO:0090158">
    <property type="term" value="P:endoplasmic reticulum membrane organization"/>
    <property type="evidence" value="ECO:0007669"/>
    <property type="project" value="TreeGrafter"/>
</dbReference>
<feature type="compositionally biased region" description="Basic and acidic residues" evidence="3">
    <location>
        <begin position="1"/>
        <end position="13"/>
    </location>
</feature>
<keyword evidence="2" id="KW-0963">Cytoplasm</keyword>
<dbReference type="PANTHER" id="PTHR10809">
    <property type="entry name" value="VESICLE-ASSOCIATED MEMBRANE PROTEIN-ASSOCIATED PROTEIN"/>
    <property type="match status" value="1"/>
</dbReference>
<dbReference type="GO" id="GO:0005789">
    <property type="term" value="C:endoplasmic reticulum membrane"/>
    <property type="evidence" value="ECO:0007669"/>
    <property type="project" value="InterPro"/>
</dbReference>
<keyword evidence="5" id="KW-1185">Reference proteome</keyword>
<evidence type="ECO:0000313" key="6">
    <source>
        <dbReference type="WBParaSite" id="Hba_12873"/>
    </source>
</evidence>
<sequence>MSESQVNHHDKNSADSISGPNGEIPPFLNLPAVSRPLLRFMITVNPQILVFDNTIDSQSAKAIQITNASDERITWRVLSNAPTRYVVVPNKGFLTCQETVTVNVILVNGTRYHHKHAFLVQAKTAKVEENNRKASIHIYIYIYI</sequence>
<dbReference type="GO" id="GO:0005886">
    <property type="term" value="C:plasma membrane"/>
    <property type="evidence" value="ECO:0007669"/>
    <property type="project" value="TreeGrafter"/>
</dbReference>
<evidence type="ECO:0000256" key="1">
    <source>
        <dbReference type="ARBA" id="ARBA00008932"/>
    </source>
</evidence>
<evidence type="ECO:0000256" key="2">
    <source>
        <dbReference type="RuleBase" id="RU003425"/>
    </source>
</evidence>
<feature type="region of interest" description="Disordered" evidence="3">
    <location>
        <begin position="1"/>
        <end position="20"/>
    </location>
</feature>